<evidence type="ECO:0000259" key="7">
    <source>
        <dbReference type="PROSITE" id="PS51704"/>
    </source>
</evidence>
<dbReference type="GO" id="GO:0006071">
    <property type="term" value="P:glycerol metabolic process"/>
    <property type="evidence" value="ECO:0007669"/>
    <property type="project" value="UniProtKB-KW"/>
</dbReference>
<protein>
    <recommendedName>
        <fullName evidence="2">glycerophosphodiester phosphodiesterase</fullName>
        <ecNumber evidence="2">3.1.4.46</ecNumber>
    </recommendedName>
</protein>
<evidence type="ECO:0000256" key="4">
    <source>
        <dbReference type="ARBA" id="ARBA00022798"/>
    </source>
</evidence>
<comment type="caution">
    <text evidence="8">The sequence shown here is derived from an EMBL/GenBank/DDBJ whole genome shotgun (WGS) entry which is preliminary data.</text>
</comment>
<name>A0ABC8RVS1_9AQUA</name>
<dbReference type="InterPro" id="IPR030395">
    <property type="entry name" value="GP_PDE_dom"/>
</dbReference>
<organism evidence="8 9">
    <name type="scientific">Ilex paraguariensis</name>
    <name type="common">yerba mate</name>
    <dbReference type="NCBI Taxonomy" id="185542"/>
    <lineage>
        <taxon>Eukaryota</taxon>
        <taxon>Viridiplantae</taxon>
        <taxon>Streptophyta</taxon>
        <taxon>Embryophyta</taxon>
        <taxon>Tracheophyta</taxon>
        <taxon>Spermatophyta</taxon>
        <taxon>Magnoliopsida</taxon>
        <taxon>eudicotyledons</taxon>
        <taxon>Gunneridae</taxon>
        <taxon>Pentapetalae</taxon>
        <taxon>asterids</taxon>
        <taxon>campanulids</taxon>
        <taxon>Aquifoliales</taxon>
        <taxon>Aquifoliaceae</taxon>
        <taxon>Ilex</taxon>
    </lineage>
</organism>
<evidence type="ECO:0000256" key="2">
    <source>
        <dbReference type="ARBA" id="ARBA00012247"/>
    </source>
</evidence>
<feature type="domain" description="GP-PDE" evidence="7">
    <location>
        <begin position="1"/>
        <end position="166"/>
    </location>
</feature>
<dbReference type="Proteomes" id="UP001642360">
    <property type="component" value="Unassembled WGS sequence"/>
</dbReference>
<feature type="domain" description="GP-PDE" evidence="7">
    <location>
        <begin position="182"/>
        <end position="305"/>
    </location>
</feature>
<dbReference type="PROSITE" id="PS51704">
    <property type="entry name" value="GP_PDE"/>
    <property type="match status" value="2"/>
</dbReference>
<dbReference type="AlphaFoldDB" id="A0ABC8RVS1"/>
<dbReference type="EC" id="3.1.4.46" evidence="2"/>
<evidence type="ECO:0000256" key="3">
    <source>
        <dbReference type="ARBA" id="ARBA00022729"/>
    </source>
</evidence>
<dbReference type="GO" id="GO:0008889">
    <property type="term" value="F:glycerophosphodiester phosphodiesterase activity"/>
    <property type="evidence" value="ECO:0007669"/>
    <property type="project" value="UniProtKB-EC"/>
</dbReference>
<dbReference type="EMBL" id="CAUOFW020001835">
    <property type="protein sequence ID" value="CAK9149086.1"/>
    <property type="molecule type" value="Genomic_DNA"/>
</dbReference>
<accession>A0ABC8RVS1</accession>
<reference evidence="8 9" key="1">
    <citation type="submission" date="2024-02" db="EMBL/GenBank/DDBJ databases">
        <authorList>
            <person name="Vignale AGUSTIN F."/>
            <person name="Sosa J E."/>
            <person name="Modenutti C."/>
        </authorList>
    </citation>
    <scope>NUCLEOTIDE SEQUENCE [LARGE SCALE GENOMIC DNA]</scope>
</reference>
<dbReference type="InterPro" id="IPR017946">
    <property type="entry name" value="PLC-like_Pdiesterase_TIM-brl"/>
</dbReference>
<dbReference type="SUPFAM" id="SSF51695">
    <property type="entry name" value="PLC-like phosphodiesterases"/>
    <property type="match status" value="2"/>
</dbReference>
<evidence type="ECO:0000313" key="8">
    <source>
        <dbReference type="EMBL" id="CAK9149086.1"/>
    </source>
</evidence>
<dbReference type="Gene3D" id="3.20.20.190">
    <property type="entry name" value="Phosphatidylinositol (PI) phosphodiesterase"/>
    <property type="match status" value="2"/>
</dbReference>
<gene>
    <name evidence="8" type="ORF">ILEXP_LOCUS17077</name>
</gene>
<keyword evidence="3" id="KW-0732">Signal</keyword>
<dbReference type="Pfam" id="PF03009">
    <property type="entry name" value="GDPD"/>
    <property type="match status" value="1"/>
</dbReference>
<evidence type="ECO:0000256" key="6">
    <source>
        <dbReference type="ARBA" id="ARBA00047512"/>
    </source>
</evidence>
<evidence type="ECO:0000256" key="1">
    <source>
        <dbReference type="ARBA" id="ARBA00007277"/>
    </source>
</evidence>
<keyword evidence="5" id="KW-0378">Hydrolase</keyword>
<comment type="similarity">
    <text evidence="1">Belongs to the glycerophosphoryl diester phosphodiesterase family.</text>
</comment>
<evidence type="ECO:0000256" key="5">
    <source>
        <dbReference type="ARBA" id="ARBA00022801"/>
    </source>
</evidence>
<comment type="catalytic activity">
    <reaction evidence="6">
        <text>a sn-glycero-3-phosphodiester + H2O = an alcohol + sn-glycerol 3-phosphate + H(+)</text>
        <dbReference type="Rhea" id="RHEA:12969"/>
        <dbReference type="ChEBI" id="CHEBI:15377"/>
        <dbReference type="ChEBI" id="CHEBI:15378"/>
        <dbReference type="ChEBI" id="CHEBI:30879"/>
        <dbReference type="ChEBI" id="CHEBI:57597"/>
        <dbReference type="ChEBI" id="CHEBI:83408"/>
        <dbReference type="EC" id="3.1.4.46"/>
    </reaction>
</comment>
<keyword evidence="4" id="KW-0319">Glycerol metabolism</keyword>
<dbReference type="PANTHER" id="PTHR43620">
    <property type="entry name" value="GLYCEROPHOSPHORYL DIESTER PHOSPHODIESTERASE"/>
    <property type="match status" value="1"/>
</dbReference>
<keyword evidence="9" id="KW-1185">Reference proteome</keyword>
<evidence type="ECO:0000313" key="9">
    <source>
        <dbReference type="Proteomes" id="UP001642360"/>
    </source>
</evidence>
<sequence length="305" mass="33458">MIPILTVQDVARQFRPPGLWLNIQHDAFFSQHNLSMRSFVISASRSVVVNYISSPEGDVEPSTNQTYGSLLKNLTFIKTFASGILVPKSYIWPVDGKQYLLPHTSVVLDAHKEGLEVFASDFNNDVPFPYDYNYDPVAEYLSFVDNGNFSVDGVLSSFPLTPSEAIGCFSHLGKNNKKQANPLIISFEGASGTYTGCTDLAYTQAVSDGVDVLDCPVQMTEDGIPFCLGSINLIERTTAAESSFSNRTANIPELGIVNGIFTFDLTWSQIQSLTRKLKPVLSFLLSGVGIFSLLTTPFQFCDEAS</sequence>
<proteinExistence type="inferred from homology"/>
<dbReference type="PANTHER" id="PTHR43620:SF7">
    <property type="entry name" value="GLYCEROPHOSPHODIESTER PHOSPHODIESTERASE GDPD5-RELATED"/>
    <property type="match status" value="1"/>
</dbReference>